<evidence type="ECO:0000313" key="2">
    <source>
        <dbReference type="EMBL" id="MBV6325542.1"/>
    </source>
</evidence>
<dbReference type="AlphaFoldDB" id="A0AA41L8P2"/>
<name>A0AA41L8P2_9BURK</name>
<reference evidence="2" key="1">
    <citation type="submission" date="2021-07" db="EMBL/GenBank/DDBJ databases">
        <title>Characterization of violacein-producing bacteria and related species.</title>
        <authorList>
            <person name="Wilson H.S."/>
            <person name="De Leon M.E."/>
        </authorList>
    </citation>
    <scope>NUCLEOTIDE SEQUENCE</scope>
    <source>
        <strain evidence="2">HSC-15S17</strain>
    </source>
</reference>
<feature type="region of interest" description="Disordered" evidence="1">
    <location>
        <begin position="46"/>
        <end position="74"/>
    </location>
</feature>
<keyword evidence="5" id="KW-1185">Reference proteome</keyword>
<sequence length="74" mass="8273">MAARVASQRCPIAAHVPPQSADRPGLMRNLAQEGQCVRALPANGYPMQQPIERRRHQHEQDDLPLTAQPLQARQ</sequence>
<comment type="caution">
    <text evidence="2">The sequence shown here is derived from an EMBL/GenBank/DDBJ whole genome shotgun (WGS) entry which is preliminary data.</text>
</comment>
<evidence type="ECO:0000313" key="3">
    <source>
        <dbReference type="EMBL" id="MCP2012117.1"/>
    </source>
</evidence>
<dbReference type="RefSeq" id="WP_217946440.1">
    <property type="nucleotide sequence ID" value="NZ_JAHTGR010000036.1"/>
</dbReference>
<accession>A0AA41L8P2</accession>
<dbReference type="Proteomes" id="UP001155901">
    <property type="component" value="Unassembled WGS sequence"/>
</dbReference>
<reference evidence="3" key="2">
    <citation type="submission" date="2022-03" db="EMBL/GenBank/DDBJ databases">
        <title>Genome Encyclopedia of Bacteria and Archaea VI: Functional Genomics of Type Strains.</title>
        <authorList>
            <person name="Whitman W."/>
        </authorList>
    </citation>
    <scope>NUCLEOTIDE SEQUENCE</scope>
    <source>
        <strain evidence="3">HSC-15S17</strain>
    </source>
</reference>
<dbReference type="EMBL" id="JALJZU010000015">
    <property type="protein sequence ID" value="MCP2012117.1"/>
    <property type="molecule type" value="Genomic_DNA"/>
</dbReference>
<organism evidence="2 4">
    <name type="scientific">Duganella violaceipulchra</name>
    <dbReference type="NCBI Taxonomy" id="2849652"/>
    <lineage>
        <taxon>Bacteria</taxon>
        <taxon>Pseudomonadati</taxon>
        <taxon>Pseudomonadota</taxon>
        <taxon>Betaproteobacteria</taxon>
        <taxon>Burkholderiales</taxon>
        <taxon>Oxalobacteraceae</taxon>
        <taxon>Telluria group</taxon>
        <taxon>Duganella</taxon>
    </lineage>
</organism>
<evidence type="ECO:0000313" key="4">
    <source>
        <dbReference type="Proteomes" id="UP001155901"/>
    </source>
</evidence>
<protein>
    <submittedName>
        <fullName evidence="2">Uncharacterized protein</fullName>
    </submittedName>
</protein>
<dbReference type="EMBL" id="JAHTGR010000036">
    <property type="protein sequence ID" value="MBV6325542.1"/>
    <property type="molecule type" value="Genomic_DNA"/>
</dbReference>
<gene>
    <name evidence="2" type="ORF">KVP70_32010</name>
    <name evidence="3" type="ORF">L1274_005876</name>
</gene>
<proteinExistence type="predicted"/>
<evidence type="ECO:0000256" key="1">
    <source>
        <dbReference type="SAM" id="MobiDB-lite"/>
    </source>
</evidence>
<evidence type="ECO:0000313" key="5">
    <source>
        <dbReference type="Proteomes" id="UP001162889"/>
    </source>
</evidence>
<dbReference type="Proteomes" id="UP001162889">
    <property type="component" value="Unassembled WGS sequence"/>
</dbReference>